<accession>A0AAF1KKF9</accession>
<evidence type="ECO:0000313" key="2">
    <source>
        <dbReference type="Proteomes" id="UP001196068"/>
    </source>
</evidence>
<dbReference type="InterPro" id="IPR014710">
    <property type="entry name" value="RmlC-like_jellyroll"/>
</dbReference>
<dbReference type="RefSeq" id="WP_211872206.1">
    <property type="nucleotide sequence ID" value="NZ_JAAEDH010000001.1"/>
</dbReference>
<organism evidence="1 2">
    <name type="scientific">Plastoroseomonas arctica</name>
    <dbReference type="NCBI Taxonomy" id="1509237"/>
    <lineage>
        <taxon>Bacteria</taxon>
        <taxon>Pseudomonadati</taxon>
        <taxon>Pseudomonadota</taxon>
        <taxon>Alphaproteobacteria</taxon>
        <taxon>Acetobacterales</taxon>
        <taxon>Acetobacteraceae</taxon>
        <taxon>Plastoroseomonas</taxon>
    </lineage>
</organism>
<dbReference type="EMBL" id="JAAEDH010000001">
    <property type="protein sequence ID" value="MBR0653501.1"/>
    <property type="molecule type" value="Genomic_DNA"/>
</dbReference>
<protein>
    <recommendedName>
        <fullName evidence="3">Metal-dependent protein of the double-stranded beta helix superfamily-like protein</fullName>
    </recommendedName>
</protein>
<sequence length="177" mass="19388">MFDLDQFIADLRETLPERSRQAMRQVVARAVSDPAGIARCLGAPDKPAIQVLHHSAEFTVMNIAWAPQQVTLPHNHLLAAVIGMYSGREDNVFWRKLPNPEKYQIEPAGGAALGVGDVALLGRDIIHSVVNPLGRISAAIHVYDGDFFAAERSMWDPESLAEAPYDRAAVLKGMALH</sequence>
<evidence type="ECO:0000313" key="1">
    <source>
        <dbReference type="EMBL" id="MBR0653501.1"/>
    </source>
</evidence>
<keyword evidence="2" id="KW-1185">Reference proteome</keyword>
<dbReference type="Gene3D" id="2.60.120.10">
    <property type="entry name" value="Jelly Rolls"/>
    <property type="match status" value="1"/>
</dbReference>
<comment type="caution">
    <text evidence="1">The sequence shown here is derived from an EMBL/GenBank/DDBJ whole genome shotgun (WGS) entry which is preliminary data.</text>
</comment>
<gene>
    <name evidence="1" type="ORF">GXW79_00260</name>
</gene>
<dbReference type="SUPFAM" id="SSF51182">
    <property type="entry name" value="RmlC-like cupins"/>
    <property type="match status" value="1"/>
</dbReference>
<reference evidence="1" key="1">
    <citation type="submission" date="2020-01" db="EMBL/GenBank/DDBJ databases">
        <authorList>
            <person name="Rat A."/>
        </authorList>
    </citation>
    <scope>NUCLEOTIDE SEQUENCE</scope>
    <source>
        <strain evidence="1">LMG 28251</strain>
    </source>
</reference>
<name>A0AAF1KKF9_9PROT</name>
<reference evidence="1" key="2">
    <citation type="journal article" date="2021" name="Syst. Appl. Microbiol.">
        <title>Roseomonas hellenica sp. nov., isolated from roots of wild-growing Alkanna tinctoria.</title>
        <authorList>
            <person name="Rat A."/>
            <person name="Naranjo H.D."/>
            <person name="Lebbe L."/>
            <person name="Cnockaert M."/>
            <person name="Krigas N."/>
            <person name="Grigoriadou K."/>
            <person name="Maloupa E."/>
            <person name="Willems A."/>
        </authorList>
    </citation>
    <scope>NUCLEOTIDE SEQUENCE</scope>
    <source>
        <strain evidence="1">LMG 28251</strain>
    </source>
</reference>
<proteinExistence type="predicted"/>
<dbReference type="Proteomes" id="UP001196068">
    <property type="component" value="Unassembled WGS sequence"/>
</dbReference>
<dbReference type="InterPro" id="IPR011051">
    <property type="entry name" value="RmlC_Cupin_sf"/>
</dbReference>
<evidence type="ECO:0008006" key="3">
    <source>
        <dbReference type="Google" id="ProtNLM"/>
    </source>
</evidence>
<dbReference type="AlphaFoldDB" id="A0AAF1KKF9"/>